<dbReference type="SUPFAM" id="SSF52540">
    <property type="entry name" value="P-loop containing nucleoside triphosphate hydrolases"/>
    <property type="match status" value="1"/>
</dbReference>
<dbReference type="Proteomes" id="UP000001548">
    <property type="component" value="Unassembled WGS sequence"/>
</dbReference>
<evidence type="ECO:0000313" key="2">
    <source>
        <dbReference type="EMBL" id="KAE8305140.1"/>
    </source>
</evidence>
<reference evidence="2 3" key="1">
    <citation type="journal article" date="2007" name="Science">
        <title>Genomic minimalism in the early diverging intestinal parasite Giardia lamblia.</title>
        <authorList>
            <person name="Morrison H.G."/>
            <person name="McArthur A.G."/>
            <person name="Gillin F.D."/>
            <person name="Aley S.B."/>
            <person name="Adam R.D."/>
            <person name="Olsen G.J."/>
            <person name="Best A.A."/>
            <person name="Cande W.Z."/>
            <person name="Chen F."/>
            <person name="Cipriano M.J."/>
            <person name="Davids B.J."/>
            <person name="Dawson S.C."/>
            <person name="Elmendorf H.G."/>
            <person name="Hehl A.B."/>
            <person name="Holder M.E."/>
            <person name="Huse S.M."/>
            <person name="Kim U.U."/>
            <person name="Lasek-Nesselquist E."/>
            <person name="Manning G."/>
            <person name="Nigam A."/>
            <person name="Nixon J.E."/>
            <person name="Palm D."/>
            <person name="Passamaneck N.E."/>
            <person name="Prabhu A."/>
            <person name="Reich C.I."/>
            <person name="Reiner D.S."/>
            <person name="Samuelson J."/>
            <person name="Svard S.G."/>
            <person name="Sogin M.L."/>
        </authorList>
    </citation>
    <scope>NUCLEOTIDE SEQUENCE [LARGE SCALE GENOMIC DNA]</scope>
    <source>
        <strain evidence="2 3">WB C6</strain>
    </source>
</reference>
<dbReference type="HOGENOM" id="CLU_591151_0_0_1"/>
<evidence type="ECO:0000259" key="1">
    <source>
        <dbReference type="Pfam" id="PF13191"/>
    </source>
</evidence>
<dbReference type="InterPro" id="IPR016527">
    <property type="entry name" value="ORC4"/>
</dbReference>
<dbReference type="OMA" id="RDCYLYL"/>
<dbReference type="STRING" id="184922.A8B5N6"/>
<dbReference type="FunFam" id="3.40.50.300:FF:003015">
    <property type="entry name" value="Origin recognition complex subunit 4"/>
    <property type="match status" value="1"/>
</dbReference>
<dbReference type="RefSeq" id="XP_001709268.1">
    <property type="nucleotide sequence ID" value="XM_001709216.1"/>
</dbReference>
<dbReference type="VEuPathDB" id="GiardiaDB:GL50803_17291"/>
<dbReference type="AlphaFoldDB" id="A8B5N6"/>
<gene>
    <name evidence="2" type="ORF">GL50803_0017291</name>
</gene>
<feature type="domain" description="Orc1-like AAA ATPase" evidence="1">
    <location>
        <begin position="43"/>
        <end position="172"/>
    </location>
</feature>
<dbReference type="Gene3D" id="3.40.50.300">
    <property type="entry name" value="P-loop containing nucleotide triphosphate hydrolases"/>
    <property type="match status" value="1"/>
</dbReference>
<proteinExistence type="predicted"/>
<comment type="caution">
    <text evidence="2">The sequence shown here is derived from an EMBL/GenBank/DDBJ whole genome shotgun (WGS) entry which is preliminary data.</text>
</comment>
<dbReference type="InterPro" id="IPR041664">
    <property type="entry name" value="AAA_16"/>
</dbReference>
<name>A8B5N6_GIAIC</name>
<dbReference type="GeneID" id="5702189"/>
<dbReference type="PANTHER" id="PTHR12087">
    <property type="entry name" value="ORIGIN RECOGNITION COMPLEX SUBUNIT 4"/>
    <property type="match status" value="1"/>
</dbReference>
<evidence type="ECO:0000313" key="3">
    <source>
        <dbReference type="Proteomes" id="UP000001548"/>
    </source>
</evidence>
<organism evidence="2 3">
    <name type="scientific">Giardia intestinalis (strain ATCC 50803 / WB clone C6)</name>
    <name type="common">Giardia lamblia</name>
    <dbReference type="NCBI Taxonomy" id="184922"/>
    <lineage>
        <taxon>Eukaryota</taxon>
        <taxon>Metamonada</taxon>
        <taxon>Diplomonadida</taxon>
        <taxon>Hexamitidae</taxon>
        <taxon>Giardiinae</taxon>
        <taxon>Giardia</taxon>
    </lineage>
</organism>
<dbReference type="KEGG" id="gla:GL50803_0017291"/>
<accession>A8B5N6</accession>
<dbReference type="GO" id="GO:0005664">
    <property type="term" value="C:nuclear origin of replication recognition complex"/>
    <property type="evidence" value="ECO:0000318"/>
    <property type="project" value="GO_Central"/>
</dbReference>
<dbReference type="GO" id="GO:0003688">
    <property type="term" value="F:DNA replication origin binding"/>
    <property type="evidence" value="ECO:0000318"/>
    <property type="project" value="GO_Central"/>
</dbReference>
<dbReference type="PANTHER" id="PTHR12087:SF0">
    <property type="entry name" value="ORIGIN RECOGNITION COMPLEX SUBUNIT 4"/>
    <property type="match status" value="1"/>
</dbReference>
<sequence>MSHVRVPPDGSLGDESSGSPESPFIWTRPYVLPRLLGTYIPEKLIGLEQQLKTVKLHILGTARHGISSTLLIRGLRGSGKTQLIGLAIAQATRELNSDLDNNTLPHIIQADAISVDPLQLCSRICSVLDEGFDPKKRAARHLLLEKAMELLVNGGPIVLIIENIDNYLASGSFLYKLFDLCHSETRTICAIYTTRVYKFVSSLPMRVQSRFTYELVDTMQNLSLAPIPTGHNLKELAHKASISFLRQFILDRLTLAIPDSHPLSAGSPEPTLKKVVDKQSLLSIESSKLFDVIAWNDALEEILRSPEIEDTLSWIVSLIRDCYLYLQLTSAIYLSFMRCPKKPSVDAFNHAAVLYIQSSHPDQQAQALEGLSNEACYLLGAIIDYCRCQNSPMFTLSNVISAFSSGKGAHLSTQMYQLMQASIFELIDGKIVVKRQSSWRLVVPMPKILEFSKRLPESIRILF</sequence>
<keyword evidence="3" id="KW-1185">Reference proteome</keyword>
<protein>
    <submittedName>
        <fullName evidence="2">Orc4</fullName>
    </submittedName>
</protein>
<dbReference type="InterPro" id="IPR027417">
    <property type="entry name" value="P-loop_NTPase"/>
</dbReference>
<dbReference type="GO" id="GO:0006270">
    <property type="term" value="P:DNA replication initiation"/>
    <property type="evidence" value="ECO:0000318"/>
    <property type="project" value="GO_Central"/>
</dbReference>
<dbReference type="EMBL" id="AACB03000001">
    <property type="protein sequence ID" value="KAE8305140.1"/>
    <property type="molecule type" value="Genomic_DNA"/>
</dbReference>
<dbReference type="Pfam" id="PF13191">
    <property type="entry name" value="AAA_16"/>
    <property type="match status" value="1"/>
</dbReference>